<dbReference type="InterPro" id="IPR028082">
    <property type="entry name" value="Peripla_BP_I"/>
</dbReference>
<dbReference type="RefSeq" id="WP_171784957.1">
    <property type="nucleotide sequence ID" value="NZ_BAAAML010000002.1"/>
</dbReference>
<comment type="caution">
    <text evidence="1">The sequence shown here is derived from an EMBL/GenBank/DDBJ whole genome shotgun (WGS) entry which is preliminary data.</text>
</comment>
<dbReference type="EMBL" id="JABEZU010000004">
    <property type="protein sequence ID" value="NOV98775.1"/>
    <property type="molecule type" value="Genomic_DNA"/>
</dbReference>
<evidence type="ECO:0000313" key="1">
    <source>
        <dbReference type="EMBL" id="NOV98775.1"/>
    </source>
</evidence>
<organism evidence="1 2">
    <name type="scientific">Isoptericola halotolerans</name>
    <dbReference type="NCBI Taxonomy" id="300560"/>
    <lineage>
        <taxon>Bacteria</taxon>
        <taxon>Bacillati</taxon>
        <taxon>Actinomycetota</taxon>
        <taxon>Actinomycetes</taxon>
        <taxon>Micrococcales</taxon>
        <taxon>Promicromonosporaceae</taxon>
        <taxon>Isoptericola</taxon>
    </lineage>
</organism>
<reference evidence="1 2" key="1">
    <citation type="submission" date="2020-05" db="EMBL/GenBank/DDBJ databases">
        <title>Genomic Encyclopedia of Type Strains, Phase III (KMG-III): the genomes of soil and plant-associated and newly described type strains.</title>
        <authorList>
            <person name="Whitman W."/>
        </authorList>
    </citation>
    <scope>NUCLEOTIDE SEQUENCE [LARGE SCALE GENOMIC DNA]</scope>
    <source>
        <strain evidence="1 2">KCTC 19046</strain>
    </source>
</reference>
<keyword evidence="1" id="KW-0238">DNA-binding</keyword>
<keyword evidence="2" id="KW-1185">Reference proteome</keyword>
<proteinExistence type="predicted"/>
<dbReference type="GO" id="GO:0003677">
    <property type="term" value="F:DNA binding"/>
    <property type="evidence" value="ECO:0007669"/>
    <property type="project" value="UniProtKB-KW"/>
</dbReference>
<accession>A0ABX2A7V3</accession>
<dbReference type="Proteomes" id="UP000757540">
    <property type="component" value="Unassembled WGS sequence"/>
</dbReference>
<evidence type="ECO:0000313" key="2">
    <source>
        <dbReference type="Proteomes" id="UP000757540"/>
    </source>
</evidence>
<protein>
    <submittedName>
        <fullName evidence="1">DNA-binding LacI/PurR family transcriptional regulator</fullName>
    </submittedName>
</protein>
<gene>
    <name evidence="1" type="ORF">HDG69_003370</name>
</gene>
<dbReference type="Gene3D" id="3.40.50.2300">
    <property type="match status" value="1"/>
</dbReference>
<dbReference type="SUPFAM" id="SSF53822">
    <property type="entry name" value="Periplasmic binding protein-like I"/>
    <property type="match status" value="1"/>
</dbReference>
<name>A0ABX2A7V3_9MICO</name>
<sequence length="50" mass="5298">MTVPPLTTMAYDIAQVTAVSTRALLARLDKNGGPETAVGLQVQLVERETA</sequence>